<proteinExistence type="predicted"/>
<protein>
    <submittedName>
        <fullName evidence="1">Uncharacterized protein</fullName>
    </submittedName>
</protein>
<sequence>MIAGKCGRMAEETVIILWSQLHLLTVIMEKTPLRELARLYCVNLLRDVNSMAFSHVAEAVLCLGVEFVLDNLDHLIGNTTDEVMVFRLRRKWMRCCAFWRQRDEKEDGCLTLMKFTCGI</sequence>
<comment type="caution">
    <text evidence="1">The sequence shown here is derived from an EMBL/GenBank/DDBJ whole genome shotgun (WGS) entry which is preliminary data.</text>
</comment>
<dbReference type="EMBL" id="JAYWIO010000002">
    <property type="protein sequence ID" value="KAK7281195.1"/>
    <property type="molecule type" value="Genomic_DNA"/>
</dbReference>
<dbReference type="AlphaFoldDB" id="A0AAN9FRC3"/>
<evidence type="ECO:0000313" key="2">
    <source>
        <dbReference type="Proteomes" id="UP001372338"/>
    </source>
</evidence>
<gene>
    <name evidence="1" type="ORF">RIF29_08961</name>
</gene>
<reference evidence="1 2" key="1">
    <citation type="submission" date="2024-01" db="EMBL/GenBank/DDBJ databases">
        <title>The genomes of 5 underutilized Papilionoideae crops provide insights into root nodulation and disease resistanc.</title>
        <authorList>
            <person name="Yuan L."/>
        </authorList>
    </citation>
    <scope>NUCLEOTIDE SEQUENCE [LARGE SCALE GENOMIC DNA]</scope>
    <source>
        <strain evidence="1">ZHUSHIDOU_FW_LH</strain>
        <tissue evidence="1">Leaf</tissue>
    </source>
</reference>
<name>A0AAN9FRC3_CROPI</name>
<keyword evidence="2" id="KW-1185">Reference proteome</keyword>
<accession>A0AAN9FRC3</accession>
<dbReference type="Proteomes" id="UP001372338">
    <property type="component" value="Unassembled WGS sequence"/>
</dbReference>
<evidence type="ECO:0000313" key="1">
    <source>
        <dbReference type="EMBL" id="KAK7281195.1"/>
    </source>
</evidence>
<organism evidence="1 2">
    <name type="scientific">Crotalaria pallida</name>
    <name type="common">Smooth rattlebox</name>
    <name type="synonym">Crotalaria striata</name>
    <dbReference type="NCBI Taxonomy" id="3830"/>
    <lineage>
        <taxon>Eukaryota</taxon>
        <taxon>Viridiplantae</taxon>
        <taxon>Streptophyta</taxon>
        <taxon>Embryophyta</taxon>
        <taxon>Tracheophyta</taxon>
        <taxon>Spermatophyta</taxon>
        <taxon>Magnoliopsida</taxon>
        <taxon>eudicotyledons</taxon>
        <taxon>Gunneridae</taxon>
        <taxon>Pentapetalae</taxon>
        <taxon>rosids</taxon>
        <taxon>fabids</taxon>
        <taxon>Fabales</taxon>
        <taxon>Fabaceae</taxon>
        <taxon>Papilionoideae</taxon>
        <taxon>50 kb inversion clade</taxon>
        <taxon>genistoids sensu lato</taxon>
        <taxon>core genistoids</taxon>
        <taxon>Crotalarieae</taxon>
        <taxon>Crotalaria</taxon>
    </lineage>
</organism>